<name>A0AAV2KQW5_KNICA</name>
<protein>
    <submittedName>
        <fullName evidence="2">Uncharacterized protein</fullName>
    </submittedName>
</protein>
<keyword evidence="3" id="KW-1185">Reference proteome</keyword>
<gene>
    <name evidence="2" type="ORF">KC01_LOCUS21620</name>
</gene>
<dbReference type="Proteomes" id="UP001497482">
    <property type="component" value="Chromosome 2"/>
</dbReference>
<dbReference type="AlphaFoldDB" id="A0AAV2KQW5"/>
<dbReference type="EMBL" id="OZ035824">
    <property type="protein sequence ID" value="CAL1592366.1"/>
    <property type="molecule type" value="Genomic_DNA"/>
</dbReference>
<reference evidence="2 3" key="1">
    <citation type="submission" date="2024-04" db="EMBL/GenBank/DDBJ databases">
        <authorList>
            <person name="Waldvogel A.-M."/>
            <person name="Schoenle A."/>
        </authorList>
    </citation>
    <scope>NUCLEOTIDE SEQUENCE [LARGE SCALE GENOMIC DNA]</scope>
</reference>
<feature type="region of interest" description="Disordered" evidence="1">
    <location>
        <begin position="149"/>
        <end position="178"/>
    </location>
</feature>
<evidence type="ECO:0000313" key="2">
    <source>
        <dbReference type="EMBL" id="CAL1592366.1"/>
    </source>
</evidence>
<evidence type="ECO:0000256" key="1">
    <source>
        <dbReference type="SAM" id="MobiDB-lite"/>
    </source>
</evidence>
<feature type="compositionally biased region" description="Polar residues" evidence="1">
    <location>
        <begin position="23"/>
        <end position="49"/>
    </location>
</feature>
<accession>A0AAV2KQW5</accession>
<proteinExistence type="predicted"/>
<sequence length="184" mass="21088">MLDMPPIWTLANTCPNKWYENPPRNQFNGRRRNQPQFSGPYNGQQQMWTPNDMPQPPPPPEQNMTQRTANITQTLRQPHITYASGNINMAMHMINDSESNSTDHICEELAKTELYVDRAGVKYWYHLEHCIRSPSDQTERTLAEVQDDVARNTTSTDDRSTETPDALSGDPGELEKRGNLLDIC</sequence>
<feature type="region of interest" description="Disordered" evidence="1">
    <location>
        <begin position="18"/>
        <end position="63"/>
    </location>
</feature>
<evidence type="ECO:0000313" key="3">
    <source>
        <dbReference type="Proteomes" id="UP001497482"/>
    </source>
</evidence>
<organism evidence="2 3">
    <name type="scientific">Knipowitschia caucasica</name>
    <name type="common">Caucasian dwarf goby</name>
    <name type="synonym">Pomatoschistus caucasicus</name>
    <dbReference type="NCBI Taxonomy" id="637954"/>
    <lineage>
        <taxon>Eukaryota</taxon>
        <taxon>Metazoa</taxon>
        <taxon>Chordata</taxon>
        <taxon>Craniata</taxon>
        <taxon>Vertebrata</taxon>
        <taxon>Euteleostomi</taxon>
        <taxon>Actinopterygii</taxon>
        <taxon>Neopterygii</taxon>
        <taxon>Teleostei</taxon>
        <taxon>Neoteleostei</taxon>
        <taxon>Acanthomorphata</taxon>
        <taxon>Gobiaria</taxon>
        <taxon>Gobiiformes</taxon>
        <taxon>Gobioidei</taxon>
        <taxon>Gobiidae</taxon>
        <taxon>Gobiinae</taxon>
        <taxon>Knipowitschia</taxon>
    </lineage>
</organism>